<proteinExistence type="predicted"/>
<name>V8NLK6_OPHHA</name>
<organism evidence="1 2">
    <name type="scientific">Ophiophagus hannah</name>
    <name type="common">King cobra</name>
    <name type="synonym">Naja hannah</name>
    <dbReference type="NCBI Taxonomy" id="8665"/>
    <lineage>
        <taxon>Eukaryota</taxon>
        <taxon>Metazoa</taxon>
        <taxon>Chordata</taxon>
        <taxon>Craniata</taxon>
        <taxon>Vertebrata</taxon>
        <taxon>Euteleostomi</taxon>
        <taxon>Lepidosauria</taxon>
        <taxon>Squamata</taxon>
        <taxon>Bifurcata</taxon>
        <taxon>Unidentata</taxon>
        <taxon>Episquamata</taxon>
        <taxon>Toxicofera</taxon>
        <taxon>Serpentes</taxon>
        <taxon>Colubroidea</taxon>
        <taxon>Elapidae</taxon>
        <taxon>Elapinae</taxon>
        <taxon>Ophiophagus</taxon>
    </lineage>
</organism>
<accession>V8NLK6</accession>
<evidence type="ECO:0000313" key="1">
    <source>
        <dbReference type="EMBL" id="ETE62417.1"/>
    </source>
</evidence>
<dbReference type="EMBL" id="AZIM01003271">
    <property type="protein sequence ID" value="ETE62417.1"/>
    <property type="molecule type" value="Genomic_DNA"/>
</dbReference>
<feature type="non-terminal residue" evidence="1">
    <location>
        <position position="1"/>
    </location>
</feature>
<keyword evidence="2" id="KW-1185">Reference proteome</keyword>
<sequence>MSSPLAANQLNCNSTRNLKFIAGTSILSKSNALSVWELFFTPEGTEIHIWPIYYRFATATQSFCVSKGTHYIPTVLKREPLRYVSNIALRLELEIRRIEARIWIVIFNYWLKLPFNSTGLTSLINRDNFQSTWRKSIRVKLAAYHFSNEVIQRMGYDRAKKDH</sequence>
<dbReference type="Proteomes" id="UP000018936">
    <property type="component" value="Unassembled WGS sequence"/>
</dbReference>
<protein>
    <submittedName>
        <fullName evidence="1">Uncharacterized protein</fullName>
    </submittedName>
</protein>
<gene>
    <name evidence="1" type="ORF">L345_11829</name>
</gene>
<evidence type="ECO:0000313" key="2">
    <source>
        <dbReference type="Proteomes" id="UP000018936"/>
    </source>
</evidence>
<comment type="caution">
    <text evidence="1">The sequence shown here is derived from an EMBL/GenBank/DDBJ whole genome shotgun (WGS) entry which is preliminary data.</text>
</comment>
<dbReference type="AlphaFoldDB" id="V8NLK6"/>
<reference evidence="1 2" key="1">
    <citation type="journal article" date="2013" name="Proc. Natl. Acad. Sci. U.S.A.">
        <title>The king cobra genome reveals dynamic gene evolution and adaptation in the snake venom system.</title>
        <authorList>
            <person name="Vonk F.J."/>
            <person name="Casewell N.R."/>
            <person name="Henkel C.V."/>
            <person name="Heimberg A.M."/>
            <person name="Jansen H.J."/>
            <person name="McCleary R.J."/>
            <person name="Kerkkamp H.M."/>
            <person name="Vos R.A."/>
            <person name="Guerreiro I."/>
            <person name="Calvete J.J."/>
            <person name="Wuster W."/>
            <person name="Woods A.E."/>
            <person name="Logan J.M."/>
            <person name="Harrison R.A."/>
            <person name="Castoe T.A."/>
            <person name="de Koning A.P."/>
            <person name="Pollock D.D."/>
            <person name="Yandell M."/>
            <person name="Calderon D."/>
            <person name="Renjifo C."/>
            <person name="Currier R.B."/>
            <person name="Salgado D."/>
            <person name="Pla D."/>
            <person name="Sanz L."/>
            <person name="Hyder A.S."/>
            <person name="Ribeiro J.M."/>
            <person name="Arntzen J.W."/>
            <person name="van den Thillart G.E."/>
            <person name="Boetzer M."/>
            <person name="Pirovano W."/>
            <person name="Dirks R.P."/>
            <person name="Spaink H.P."/>
            <person name="Duboule D."/>
            <person name="McGlinn E."/>
            <person name="Kini R.M."/>
            <person name="Richardson M.K."/>
        </authorList>
    </citation>
    <scope>NUCLEOTIDE SEQUENCE</scope>
    <source>
        <tissue evidence="1">Blood</tissue>
    </source>
</reference>
<dbReference type="OrthoDB" id="9049596at2759"/>